<keyword evidence="1" id="KW-0812">Transmembrane</keyword>
<organism evidence="2 3">
    <name type="scientific">Streptomyces cinnamoneus</name>
    <name type="common">Streptoverticillium cinnamoneum</name>
    <dbReference type="NCBI Taxonomy" id="53446"/>
    <lineage>
        <taxon>Bacteria</taxon>
        <taxon>Bacillati</taxon>
        <taxon>Actinomycetota</taxon>
        <taxon>Actinomycetes</taxon>
        <taxon>Kitasatosporales</taxon>
        <taxon>Streptomycetaceae</taxon>
        <taxon>Streptomyces</taxon>
        <taxon>Streptomyces cinnamoneus group</taxon>
    </lineage>
</organism>
<dbReference type="AlphaFoldDB" id="A0A2G1XM86"/>
<proteinExistence type="predicted"/>
<sequence>MLILNSKTRHRGLFPVTASMTTALPLAAILPAMTMTFSDQLGTSATIALILAGLALIACTAGLTARAAARNSSEQARRDQAVLDALEPLAGLRR</sequence>
<evidence type="ECO:0000313" key="3">
    <source>
        <dbReference type="Proteomes" id="UP000222531"/>
    </source>
</evidence>
<keyword evidence="1" id="KW-1133">Transmembrane helix</keyword>
<dbReference type="Proteomes" id="UP000222531">
    <property type="component" value="Unassembled WGS sequence"/>
</dbReference>
<feature type="transmembrane region" description="Helical" evidence="1">
    <location>
        <begin position="45"/>
        <end position="69"/>
    </location>
</feature>
<dbReference type="EMBL" id="NHZO01000084">
    <property type="protein sequence ID" value="PHQ52365.1"/>
    <property type="molecule type" value="Genomic_DNA"/>
</dbReference>
<comment type="caution">
    <text evidence="2">The sequence shown here is derived from an EMBL/GenBank/DDBJ whole genome shotgun (WGS) entry which is preliminary data.</text>
</comment>
<protein>
    <submittedName>
        <fullName evidence="2">Uncharacterized protein</fullName>
    </submittedName>
</protein>
<name>A0A2G1XM86_STRCJ</name>
<evidence type="ECO:0000313" key="2">
    <source>
        <dbReference type="EMBL" id="PHQ52365.1"/>
    </source>
</evidence>
<keyword evidence="3" id="KW-1185">Reference proteome</keyword>
<gene>
    <name evidence="2" type="ORF">BLA24_07905</name>
</gene>
<accession>A0A2G1XM86</accession>
<reference evidence="2 3" key="1">
    <citation type="journal article" date="2017" name="Biochemistry">
        <title>Identification of the Biosynthetic Pathway for the Antibiotic Bicyclomycin.</title>
        <authorList>
            <person name="Patteson J."/>
            <person name="Cai W."/>
            <person name="Johnson R.A."/>
            <person name="Santa Maria K."/>
            <person name="Li B."/>
        </authorList>
    </citation>
    <scope>NUCLEOTIDE SEQUENCE [LARGE SCALE GENOMIC DNA]</scope>
    <source>
        <strain evidence="2 3">ATCC 21532</strain>
    </source>
</reference>
<evidence type="ECO:0000256" key="1">
    <source>
        <dbReference type="SAM" id="Phobius"/>
    </source>
</evidence>
<keyword evidence="1" id="KW-0472">Membrane</keyword>
<dbReference type="RefSeq" id="WP_099198454.1">
    <property type="nucleotide sequence ID" value="NZ_JBIRXA010000022.1"/>
</dbReference>
<feature type="transmembrane region" description="Helical" evidence="1">
    <location>
        <begin position="12"/>
        <end position="33"/>
    </location>
</feature>